<dbReference type="Gene3D" id="1.20.5.1930">
    <property type="match status" value="1"/>
</dbReference>
<dbReference type="CDD" id="cd16917">
    <property type="entry name" value="HATPase_UhpB-NarQ-NarX-like"/>
    <property type="match status" value="1"/>
</dbReference>
<feature type="transmembrane region" description="Helical" evidence="10">
    <location>
        <begin position="182"/>
        <end position="202"/>
    </location>
</feature>
<dbReference type="RefSeq" id="WP_289470214.1">
    <property type="nucleotide sequence ID" value="NZ_JAUCMM010000005.1"/>
</dbReference>
<keyword evidence="10" id="KW-1133">Transmembrane helix</keyword>
<dbReference type="PANTHER" id="PTHR24421:SF10">
    <property type="entry name" value="NITRATE_NITRITE SENSOR PROTEIN NARQ"/>
    <property type="match status" value="1"/>
</dbReference>
<dbReference type="PANTHER" id="PTHR24421">
    <property type="entry name" value="NITRATE/NITRITE SENSOR PROTEIN NARX-RELATED"/>
    <property type="match status" value="1"/>
</dbReference>
<protein>
    <recommendedName>
        <fullName evidence="2">histidine kinase</fullName>
        <ecNumber evidence="2">2.7.13.3</ecNumber>
    </recommendedName>
</protein>
<evidence type="ECO:0000256" key="2">
    <source>
        <dbReference type="ARBA" id="ARBA00012438"/>
    </source>
</evidence>
<dbReference type="InterPro" id="IPR036890">
    <property type="entry name" value="HATPase_C_sf"/>
</dbReference>
<evidence type="ECO:0000313" key="12">
    <source>
        <dbReference type="EMBL" id="MDM7888583.1"/>
    </source>
</evidence>
<dbReference type="InterPro" id="IPR011712">
    <property type="entry name" value="Sig_transdc_His_kin_sub3_dim/P"/>
</dbReference>
<keyword evidence="13" id="KW-1185">Reference proteome</keyword>
<comment type="catalytic activity">
    <reaction evidence="1">
        <text>ATP + protein L-histidine = ADP + protein N-phospho-L-histidine.</text>
        <dbReference type="EC" id="2.7.13.3"/>
    </reaction>
</comment>
<dbReference type="EMBL" id="JAUCMM010000005">
    <property type="protein sequence ID" value="MDM7888583.1"/>
    <property type="molecule type" value="Genomic_DNA"/>
</dbReference>
<organism evidence="12 13">
    <name type="scientific">Curtobacterium subtropicum</name>
    <dbReference type="NCBI Taxonomy" id="3055138"/>
    <lineage>
        <taxon>Bacteria</taxon>
        <taxon>Bacillati</taxon>
        <taxon>Actinomycetota</taxon>
        <taxon>Actinomycetes</taxon>
        <taxon>Micrococcales</taxon>
        <taxon>Microbacteriaceae</taxon>
        <taxon>Curtobacterium</taxon>
    </lineage>
</organism>
<feature type="transmembrane region" description="Helical" evidence="10">
    <location>
        <begin position="32"/>
        <end position="52"/>
    </location>
</feature>
<keyword evidence="7" id="KW-0067">ATP-binding</keyword>
<comment type="caution">
    <text evidence="12">The sequence shown here is derived from an EMBL/GenBank/DDBJ whole genome shotgun (WGS) entry which is preliminary data.</text>
</comment>
<evidence type="ECO:0000256" key="7">
    <source>
        <dbReference type="ARBA" id="ARBA00022840"/>
    </source>
</evidence>
<reference evidence="12 13" key="1">
    <citation type="submission" date="2023-06" db="EMBL/GenBank/DDBJ databases">
        <authorList>
            <person name="Feng G."/>
            <person name="Li J."/>
            <person name="Zhu H."/>
        </authorList>
    </citation>
    <scope>NUCLEOTIDE SEQUENCE [LARGE SCALE GENOMIC DNA]</scope>
    <source>
        <strain evidence="12 13">RHCJP20</strain>
    </source>
</reference>
<evidence type="ECO:0000259" key="11">
    <source>
        <dbReference type="Pfam" id="PF07730"/>
    </source>
</evidence>
<evidence type="ECO:0000256" key="5">
    <source>
        <dbReference type="ARBA" id="ARBA00022741"/>
    </source>
</evidence>
<feature type="transmembrane region" description="Helical" evidence="10">
    <location>
        <begin position="97"/>
        <end position="112"/>
    </location>
</feature>
<keyword evidence="6 12" id="KW-0418">Kinase</keyword>
<feature type="transmembrane region" description="Helical" evidence="10">
    <location>
        <begin position="72"/>
        <end position="90"/>
    </location>
</feature>
<evidence type="ECO:0000256" key="8">
    <source>
        <dbReference type="ARBA" id="ARBA00023012"/>
    </source>
</evidence>
<evidence type="ECO:0000313" key="13">
    <source>
        <dbReference type="Proteomes" id="UP001235720"/>
    </source>
</evidence>
<keyword evidence="10" id="KW-0812">Transmembrane</keyword>
<evidence type="ECO:0000256" key="4">
    <source>
        <dbReference type="ARBA" id="ARBA00022679"/>
    </source>
</evidence>
<feature type="domain" description="Signal transduction histidine kinase subgroup 3 dimerisation and phosphoacceptor" evidence="11">
    <location>
        <begin position="241"/>
        <end position="306"/>
    </location>
</feature>
<dbReference type="InterPro" id="IPR050482">
    <property type="entry name" value="Sensor_HK_TwoCompSys"/>
</dbReference>
<evidence type="ECO:0000256" key="6">
    <source>
        <dbReference type="ARBA" id="ARBA00022777"/>
    </source>
</evidence>
<feature type="compositionally biased region" description="Low complexity" evidence="9">
    <location>
        <begin position="1"/>
        <end position="16"/>
    </location>
</feature>
<evidence type="ECO:0000256" key="9">
    <source>
        <dbReference type="SAM" id="MobiDB-lite"/>
    </source>
</evidence>
<dbReference type="GO" id="GO:0016301">
    <property type="term" value="F:kinase activity"/>
    <property type="evidence" value="ECO:0007669"/>
    <property type="project" value="UniProtKB-KW"/>
</dbReference>
<feature type="region of interest" description="Disordered" evidence="9">
    <location>
        <begin position="395"/>
        <end position="421"/>
    </location>
</feature>
<gene>
    <name evidence="12" type="ORF">QUG98_08960</name>
</gene>
<keyword evidence="5" id="KW-0547">Nucleotide-binding</keyword>
<dbReference type="EC" id="2.7.13.3" evidence="2"/>
<dbReference type="Pfam" id="PF07730">
    <property type="entry name" value="HisKA_3"/>
    <property type="match status" value="1"/>
</dbReference>
<keyword evidence="3" id="KW-0597">Phosphoprotein</keyword>
<accession>A0ABT7TG68</accession>
<proteinExistence type="predicted"/>
<dbReference type="Proteomes" id="UP001235720">
    <property type="component" value="Unassembled WGS sequence"/>
</dbReference>
<keyword evidence="4" id="KW-0808">Transferase</keyword>
<name>A0ABT7TG68_9MICO</name>
<keyword evidence="10" id="KW-0472">Membrane</keyword>
<feature type="region of interest" description="Disordered" evidence="9">
    <location>
        <begin position="1"/>
        <end position="24"/>
    </location>
</feature>
<sequence>MAPAEASAARVAAAPRPAREVDGDRRTRRTDVLVAVATAVVSLGLFLGLPYLEALDPDGFGVPITTPAVGDPAWVVMASGFLVQSAALLAARQAPRAVLPVVAAVPVLVVVITSGGDLFGVSVLPVVVAVVLAGLRVPLARLWPSVVGAGALVAASTAGNWIEQNGALSGHSLADAVVGALPQGVTQAVGAVGIPLVVTLFVRSRREVRAARDAELEARTAEASAVVREQDARVDAAVSRERAAMARELHDIAAHHLSGIALMSAVIDRQIDTDPVAAHEGVRQVREQSTAVLEDLRRLVGLLRDDAPAERAVETVAGIVDLVERARYRSDVRLEVLPGEHPLADGVGPLAQLAAYRTAQEALANAALHAPGTVVTVMIDDRAPDHLELHVENTSTRDLSEQAGTGDAVPGSPAAGGNGLRGMRERAELVGARLRTGPTADGGWSVALDLGRQAAEVAP</sequence>
<evidence type="ECO:0000256" key="10">
    <source>
        <dbReference type="SAM" id="Phobius"/>
    </source>
</evidence>
<evidence type="ECO:0000256" key="3">
    <source>
        <dbReference type="ARBA" id="ARBA00022553"/>
    </source>
</evidence>
<keyword evidence="8" id="KW-0902">Two-component regulatory system</keyword>
<dbReference type="Gene3D" id="3.30.565.10">
    <property type="entry name" value="Histidine kinase-like ATPase, C-terminal domain"/>
    <property type="match status" value="1"/>
</dbReference>
<evidence type="ECO:0000256" key="1">
    <source>
        <dbReference type="ARBA" id="ARBA00000085"/>
    </source>
</evidence>